<dbReference type="Proteomes" id="UP000199137">
    <property type="component" value="Unassembled WGS sequence"/>
</dbReference>
<name>A0A1I5TVS2_9PSEU</name>
<dbReference type="RefSeq" id="WP_244287296.1">
    <property type="nucleotide sequence ID" value="NZ_FOWC01000007.1"/>
</dbReference>
<evidence type="ECO:0000256" key="1">
    <source>
        <dbReference type="ARBA" id="ARBA00022679"/>
    </source>
</evidence>
<proteinExistence type="predicted"/>
<dbReference type="PANTHER" id="PTHR48207">
    <property type="entry name" value="SUCCINATE--HYDROXYMETHYLGLUTARATE COA-TRANSFERASE"/>
    <property type="match status" value="1"/>
</dbReference>
<dbReference type="STRING" id="112413.SAMN05421854_107263"/>
<dbReference type="InterPro" id="IPR050483">
    <property type="entry name" value="CoA-transferase_III_domain"/>
</dbReference>
<dbReference type="GO" id="GO:0008410">
    <property type="term" value="F:CoA-transferase activity"/>
    <property type="evidence" value="ECO:0007669"/>
    <property type="project" value="TreeGrafter"/>
</dbReference>
<evidence type="ECO:0000313" key="3">
    <source>
        <dbReference type="Proteomes" id="UP000199137"/>
    </source>
</evidence>
<reference evidence="2 3" key="1">
    <citation type="submission" date="2016-10" db="EMBL/GenBank/DDBJ databases">
        <authorList>
            <person name="de Groot N.N."/>
        </authorList>
    </citation>
    <scope>NUCLEOTIDE SEQUENCE [LARGE SCALE GENOMIC DNA]</scope>
    <source>
        <strain evidence="2 3">DSM 44637</strain>
    </source>
</reference>
<dbReference type="Gene3D" id="3.40.50.10540">
    <property type="entry name" value="Crotonobetainyl-coa:carnitine coa-transferase, domain 1"/>
    <property type="match status" value="1"/>
</dbReference>
<dbReference type="InterPro" id="IPR044855">
    <property type="entry name" value="CoA-Trfase_III_dom3_sf"/>
</dbReference>
<accession>A0A1I5TVS2</accession>
<organism evidence="2 3">
    <name type="scientific">Amycolatopsis rubida</name>
    <dbReference type="NCBI Taxonomy" id="112413"/>
    <lineage>
        <taxon>Bacteria</taxon>
        <taxon>Bacillati</taxon>
        <taxon>Actinomycetota</taxon>
        <taxon>Actinomycetes</taxon>
        <taxon>Pseudonocardiales</taxon>
        <taxon>Pseudonocardiaceae</taxon>
        <taxon>Amycolatopsis</taxon>
    </lineage>
</organism>
<dbReference type="Gene3D" id="3.30.1540.10">
    <property type="entry name" value="formyl-coa transferase, domain 3"/>
    <property type="match status" value="1"/>
</dbReference>
<protein>
    <submittedName>
        <fullName evidence="2">CoA:oxalate CoA-transferase</fullName>
    </submittedName>
</protein>
<evidence type="ECO:0000313" key="2">
    <source>
        <dbReference type="EMBL" id="SFP87180.1"/>
    </source>
</evidence>
<dbReference type="PANTHER" id="PTHR48207:SF3">
    <property type="entry name" value="SUCCINATE--HYDROXYMETHYLGLUTARATE COA-TRANSFERASE"/>
    <property type="match status" value="1"/>
</dbReference>
<keyword evidence="1 2" id="KW-0808">Transferase</keyword>
<dbReference type="Pfam" id="PF02515">
    <property type="entry name" value="CoA_transf_3"/>
    <property type="match status" value="1"/>
</dbReference>
<dbReference type="InterPro" id="IPR003673">
    <property type="entry name" value="CoA-Trfase_fam_III"/>
</dbReference>
<gene>
    <name evidence="2" type="ORF">SAMN05421854_107263</name>
</gene>
<sequence length="426" mass="46428">MSTSDRRSGSPLDEALAGMLPGGQSHGALRGIVVLDITRVVAGPFCSMLLADLGATVIKIENPKDPDYARDFPPVLESAAGEKFSGFFAQFNRNKFGLTLDLSTEEGKATLRKLARSADVLVENFRPGTMDKLGVGYPVLRKENPRLVYTAISGYGQTGPYRRRPAYDNSAQATGGLWSMNGFADRPPVRVGTIIGDLSATMYAVIGTLAALRHAERTGEGQLVDVSQQDSVLSLTENAVVSYTVDGKVPSPLGNEHPFVKPYELYPCKDGFVFFGGYTDKFWRLSCHLFGRSELVEDPEIDTMAKRFDPAVYERRIRPLLHEWFADKTKTELEEIVGDAVPLSAVKDIGEVVEDPQIAARDMVVDVEYPEFGELRMFGSPIKLGGTPAQPRGLAPKTGEHSDTVLRALAGLDEAEIADLREKGAI</sequence>
<dbReference type="InterPro" id="IPR023606">
    <property type="entry name" value="CoA-Trfase_III_dom_1_sf"/>
</dbReference>
<dbReference type="AlphaFoldDB" id="A0A1I5TVS2"/>
<dbReference type="EMBL" id="FOWC01000007">
    <property type="protein sequence ID" value="SFP87180.1"/>
    <property type="molecule type" value="Genomic_DNA"/>
</dbReference>
<dbReference type="SUPFAM" id="SSF89796">
    <property type="entry name" value="CoA-transferase family III (CaiB/BaiF)"/>
    <property type="match status" value="1"/>
</dbReference>